<dbReference type="InterPro" id="IPR017946">
    <property type="entry name" value="PLC-like_Pdiesterase_TIM-brl"/>
</dbReference>
<evidence type="ECO:0000256" key="3">
    <source>
        <dbReference type="ARBA" id="ARBA00022963"/>
    </source>
</evidence>
<evidence type="ECO:0000259" key="7">
    <source>
        <dbReference type="PROSITE" id="PS50008"/>
    </source>
</evidence>
<dbReference type="SMART" id="SM00148">
    <property type="entry name" value="PLCXc"/>
    <property type="match status" value="1"/>
</dbReference>
<dbReference type="EC" id="3.1.4.11" evidence="1 5"/>
<comment type="catalytic activity">
    <reaction evidence="5">
        <text>a 1,2-diacyl-sn-glycero-3-phospho-(1D-myo-inositol-4,5-bisphosphate) + H2O = 1D-myo-inositol 1,4,5-trisphosphate + a 1,2-diacyl-sn-glycerol + H(+)</text>
        <dbReference type="Rhea" id="RHEA:33179"/>
        <dbReference type="ChEBI" id="CHEBI:15377"/>
        <dbReference type="ChEBI" id="CHEBI:15378"/>
        <dbReference type="ChEBI" id="CHEBI:17815"/>
        <dbReference type="ChEBI" id="CHEBI:58456"/>
        <dbReference type="ChEBI" id="CHEBI:203600"/>
        <dbReference type="EC" id="3.1.4.11"/>
    </reaction>
</comment>
<feature type="region of interest" description="Disordered" evidence="6">
    <location>
        <begin position="359"/>
        <end position="409"/>
    </location>
</feature>
<keyword evidence="3 5" id="KW-0442">Lipid degradation</keyword>
<dbReference type="Pfam" id="PF00388">
    <property type="entry name" value="PI-PLC-X"/>
    <property type="match status" value="1"/>
</dbReference>
<dbReference type="PANTHER" id="PTHR10336:SF36">
    <property type="entry name" value="1-PHOSPHATIDYLINOSITOL 4,5-BISPHOSPHATE PHOSPHODIESTERASE BETA-4"/>
    <property type="match status" value="1"/>
</dbReference>
<dbReference type="Proteomes" id="UP000751190">
    <property type="component" value="Unassembled WGS sequence"/>
</dbReference>
<evidence type="ECO:0000313" key="9">
    <source>
        <dbReference type="Proteomes" id="UP000751190"/>
    </source>
</evidence>
<evidence type="ECO:0000256" key="1">
    <source>
        <dbReference type="ARBA" id="ARBA00012368"/>
    </source>
</evidence>
<keyword evidence="2 5" id="KW-0378">Hydrolase</keyword>
<evidence type="ECO:0000256" key="2">
    <source>
        <dbReference type="ARBA" id="ARBA00022801"/>
    </source>
</evidence>
<feature type="region of interest" description="Disordered" evidence="6">
    <location>
        <begin position="1298"/>
        <end position="1388"/>
    </location>
</feature>
<dbReference type="GO" id="GO:0004435">
    <property type="term" value="F:phosphatidylinositol-4,5-bisphosphate phospholipase C activity"/>
    <property type="evidence" value="ECO:0007669"/>
    <property type="project" value="UniProtKB-EC"/>
</dbReference>
<dbReference type="SMART" id="SM00149">
    <property type="entry name" value="PLCYc"/>
    <property type="match status" value="1"/>
</dbReference>
<comment type="caution">
    <text evidence="8">The sequence shown here is derived from an EMBL/GenBank/DDBJ whole genome shotgun (WGS) entry which is preliminary data.</text>
</comment>
<feature type="compositionally biased region" description="Polar residues" evidence="6">
    <location>
        <begin position="1308"/>
        <end position="1332"/>
    </location>
</feature>
<dbReference type="EMBL" id="JAGTXO010000012">
    <property type="protein sequence ID" value="KAG8464716.1"/>
    <property type="molecule type" value="Genomic_DNA"/>
</dbReference>
<accession>A0A8J5XGG2</accession>
<dbReference type="Gene3D" id="3.20.20.190">
    <property type="entry name" value="Phosphatidylinositol (PI) phosphodiesterase"/>
    <property type="match status" value="2"/>
</dbReference>
<dbReference type="OrthoDB" id="269822at2759"/>
<dbReference type="Pfam" id="PF00387">
    <property type="entry name" value="PI-PLC-Y"/>
    <property type="match status" value="1"/>
</dbReference>
<keyword evidence="4 5" id="KW-0443">Lipid metabolism</keyword>
<feature type="compositionally biased region" description="Low complexity" evidence="6">
    <location>
        <begin position="1212"/>
        <end position="1240"/>
    </location>
</feature>
<feature type="compositionally biased region" description="Basic and acidic residues" evidence="6">
    <location>
        <begin position="362"/>
        <end position="371"/>
    </location>
</feature>
<dbReference type="InterPro" id="IPR001192">
    <property type="entry name" value="PI-PLC_fam"/>
</dbReference>
<dbReference type="GO" id="GO:0016042">
    <property type="term" value="P:lipid catabolic process"/>
    <property type="evidence" value="ECO:0007669"/>
    <property type="project" value="UniProtKB-KW"/>
</dbReference>
<gene>
    <name evidence="8" type="ORF">KFE25_010084</name>
</gene>
<proteinExistence type="predicted"/>
<feature type="compositionally biased region" description="Low complexity" evidence="6">
    <location>
        <begin position="576"/>
        <end position="590"/>
    </location>
</feature>
<dbReference type="PANTHER" id="PTHR10336">
    <property type="entry name" value="PHOSPHOINOSITIDE-SPECIFIC PHOSPHOLIPASE C FAMILY PROTEIN"/>
    <property type="match status" value="1"/>
</dbReference>
<protein>
    <recommendedName>
        <fullName evidence="1 5">Phosphoinositide phospholipase C</fullName>
        <ecNumber evidence="1 5">3.1.4.11</ecNumber>
    </recommendedName>
</protein>
<evidence type="ECO:0000313" key="8">
    <source>
        <dbReference type="EMBL" id="KAG8464716.1"/>
    </source>
</evidence>
<evidence type="ECO:0000256" key="5">
    <source>
        <dbReference type="RuleBase" id="RU361133"/>
    </source>
</evidence>
<dbReference type="PRINTS" id="PR00390">
    <property type="entry name" value="PHPHLIPASEC"/>
</dbReference>
<name>A0A8J5XGG2_DIALT</name>
<feature type="compositionally biased region" description="Basic residues" evidence="6">
    <location>
        <begin position="1365"/>
        <end position="1376"/>
    </location>
</feature>
<reference evidence="8" key="1">
    <citation type="submission" date="2021-05" db="EMBL/GenBank/DDBJ databases">
        <title>The genome of the haptophyte Pavlova lutheri (Diacronema luteri, Pavlovales) - a model for lipid biosynthesis in eukaryotic algae.</title>
        <authorList>
            <person name="Hulatt C.J."/>
            <person name="Posewitz M.C."/>
        </authorList>
    </citation>
    <scope>NUCLEOTIDE SEQUENCE</scope>
    <source>
        <strain evidence="8">NIVA-4/92</strain>
    </source>
</reference>
<dbReference type="SUPFAM" id="SSF51695">
    <property type="entry name" value="PLC-like phosphodiesterases"/>
    <property type="match status" value="2"/>
</dbReference>
<dbReference type="PROSITE" id="PS50008">
    <property type="entry name" value="PIPLC_Y_DOMAIN"/>
    <property type="match status" value="1"/>
</dbReference>
<feature type="region of interest" description="Disordered" evidence="6">
    <location>
        <begin position="736"/>
        <end position="755"/>
    </location>
</feature>
<feature type="compositionally biased region" description="Low complexity" evidence="6">
    <location>
        <begin position="540"/>
        <end position="549"/>
    </location>
</feature>
<evidence type="ECO:0000256" key="6">
    <source>
        <dbReference type="SAM" id="MobiDB-lite"/>
    </source>
</evidence>
<dbReference type="GO" id="GO:0048015">
    <property type="term" value="P:phosphatidylinositol-mediated signaling"/>
    <property type="evidence" value="ECO:0007669"/>
    <property type="project" value="TreeGrafter"/>
</dbReference>
<keyword evidence="9" id="KW-1185">Reference proteome</keyword>
<evidence type="ECO:0000256" key="4">
    <source>
        <dbReference type="ARBA" id="ARBA00023098"/>
    </source>
</evidence>
<feature type="region of interest" description="Disordered" evidence="6">
    <location>
        <begin position="531"/>
        <end position="595"/>
    </location>
</feature>
<organism evidence="8 9">
    <name type="scientific">Diacronema lutheri</name>
    <name type="common">Unicellular marine alga</name>
    <name type="synonym">Monochrysis lutheri</name>
    <dbReference type="NCBI Taxonomy" id="2081491"/>
    <lineage>
        <taxon>Eukaryota</taxon>
        <taxon>Haptista</taxon>
        <taxon>Haptophyta</taxon>
        <taxon>Pavlovophyceae</taxon>
        <taxon>Pavlovales</taxon>
        <taxon>Pavlovaceae</taxon>
        <taxon>Diacronema</taxon>
    </lineage>
</organism>
<dbReference type="PROSITE" id="PS50007">
    <property type="entry name" value="PIPLC_X_DOMAIN"/>
    <property type="match status" value="1"/>
</dbReference>
<feature type="region of interest" description="Disordered" evidence="6">
    <location>
        <begin position="1206"/>
        <end position="1261"/>
    </location>
</feature>
<sequence>MDARRLAAFFAREQHEPLAPADARAIVRERAADGQALTYAEFVRLLCSPLGRAECLEQLRERQNMRRPLSEYLISTSHNTYLLGGQFALTGGSVTVETYRRFLLEGCRCVELDCYDGSSAGADPDEPVVYHISERVAGGAVSARHVLHVVRDAAFVTSEMPLILNVENRMRRADTLRRFARICREVFGPALMRAPRPGAGARPLPSPLELRGKVLLRTKVRESDPVEFARLVYLTNRSFDPAELGAPPHAHTTVSLSERALFEKFERALAAESRARGGAAQPACAACGDEPAARRTHVRLRRIASNDGVRDSPPSLAAANVVRAYRPSLAAAAGGAADALHTPAYDTGATVLQLDGADGEEGDARAHDAARHPAAQPERPPADAPTTAQKAQGQPAGEGTATPEHTRASSLIGGEGSALAAAARVGAAGEQGGSAGTGARGVRAHESFWRRGARAADGAVDGAADDAFAGSLVGAAAAIEARAAHGLACAFGRASSFHVDVPCNDQRVQLVAGSARSACGACAAVPAANSARKSGASCPSRGARASSGDEASDGDADGCSRRNGSTRHSSGDLDLDGSGRSSAGGSSAGESGDEETRVHLAALQCGIAHSAQPSGGQCAALQCGLPPESAGTLPVGARSHALSLLVARPPRSRSSSLPAQQASTPPLCALHNASRHSTLVGDERARNARGAEGTRVRDVGVRDTVVAPRRQAPPSTPRGWPWLLPCGGCARARCGGGAGDGSGERRARRRSHGQLDAREPIVSGAVRAYTAHRLLRVYPSGWARVNSENALPSAFWRLGVQLVALNMQTEGPELNLNRAMFRRNGGSGYVLRADAGAVGTACSAAPAPPVVERRNRRETLSRRLSCAGAAAASAVRGLGGMAAPSTDAPACVIRVTLLHAAPCRAAALALATGGATGSAWRIFPAATARALHGVLPGKARAPAAPEHHARAKDTAAVPALPTGATERAEAGGEADGALDTHDGALDTHDGALDTHGAGRRAMLRVLSAQMVRSLDAAYVCVTLRSSERLADEQQFVSRAVHRAGLSASGDGAIHAAGAPADSLGRGFCFEWDEAFKLELQRPCSAFLELSLYTSQLQPHCADGAAPRAGSAVAAVASGEDELVATATIWLPALKPGWRSLPLRAVSGSAWARGGVSSFDLCLKLDDLSHGAKALSTLTRRATVRRRWRDAMRSVHIERARREACALDDETARAAARPSPSGAAPHAPGARADGVAASAAGPPRPCSPLDDRRSRRSWLQASSLSVPHALALSDATPPRARKPSVLRSSVGALSALLVGARAQRRPSRESTPTRARLAQSGSSGDARTPSSSDAHAAVQPGDDERSTTDASRAAAPNALMPSRALAARRGRSSKRFMRSAPSAPDAAEHSLLHSDIQLVGGAELDDAAPEHQPQTM</sequence>
<feature type="domain" description="PI-PLC Y-box" evidence="7">
    <location>
        <begin position="769"/>
        <end position="834"/>
    </location>
</feature>
<dbReference type="InterPro" id="IPR000909">
    <property type="entry name" value="PLipase_C_PInositol-sp_X_dom"/>
</dbReference>
<dbReference type="GO" id="GO:0051209">
    <property type="term" value="P:release of sequestered calcium ion into cytosol"/>
    <property type="evidence" value="ECO:0007669"/>
    <property type="project" value="TreeGrafter"/>
</dbReference>
<dbReference type="InterPro" id="IPR001711">
    <property type="entry name" value="PLipase_C_Pinositol-sp_Y"/>
</dbReference>